<protein>
    <recommendedName>
        <fullName evidence="8">BED-type domain-containing protein</fullName>
    </recommendedName>
</protein>
<evidence type="ECO:0000313" key="10">
    <source>
        <dbReference type="Proteomes" id="UP000298416"/>
    </source>
</evidence>
<keyword evidence="4" id="KW-0805">Transcription regulation</keyword>
<keyword evidence="2 6" id="KW-0863">Zinc-finger</keyword>
<keyword evidence="3" id="KW-0862">Zinc</keyword>
<evidence type="ECO:0000256" key="4">
    <source>
        <dbReference type="ARBA" id="ARBA00023015"/>
    </source>
</evidence>
<reference evidence="9" key="1">
    <citation type="submission" date="2018-01" db="EMBL/GenBank/DDBJ databases">
        <authorList>
            <person name="Mao J.F."/>
        </authorList>
    </citation>
    <scope>NUCLEOTIDE SEQUENCE</scope>
    <source>
        <strain evidence="9">Huo1</strain>
        <tissue evidence="9">Leaf</tissue>
    </source>
</reference>
<evidence type="ECO:0000313" key="9">
    <source>
        <dbReference type="EMBL" id="KAG6413743.1"/>
    </source>
</evidence>
<dbReference type="GO" id="GO:0003677">
    <property type="term" value="F:DNA binding"/>
    <property type="evidence" value="ECO:0007669"/>
    <property type="project" value="InterPro"/>
</dbReference>
<gene>
    <name evidence="9" type="ORF">SASPL_126457</name>
</gene>
<dbReference type="InterPro" id="IPR003656">
    <property type="entry name" value="Znf_BED"/>
</dbReference>
<accession>A0A8X8ZR10</accession>
<dbReference type="SUPFAM" id="SSF53098">
    <property type="entry name" value="Ribonuclease H-like"/>
    <property type="match status" value="1"/>
</dbReference>
<evidence type="ECO:0000256" key="3">
    <source>
        <dbReference type="ARBA" id="ARBA00022833"/>
    </source>
</evidence>
<evidence type="ECO:0000256" key="7">
    <source>
        <dbReference type="SAM" id="MobiDB-lite"/>
    </source>
</evidence>
<dbReference type="InterPro" id="IPR052035">
    <property type="entry name" value="ZnF_BED_domain_contain"/>
</dbReference>
<reference evidence="9" key="2">
    <citation type="submission" date="2020-08" db="EMBL/GenBank/DDBJ databases">
        <title>Plant Genome Project.</title>
        <authorList>
            <person name="Zhang R.-G."/>
        </authorList>
    </citation>
    <scope>NUCLEOTIDE SEQUENCE</scope>
    <source>
        <strain evidence="9">Huo1</strain>
        <tissue evidence="9">Leaf</tissue>
    </source>
</reference>
<dbReference type="PROSITE" id="PS50808">
    <property type="entry name" value="ZF_BED"/>
    <property type="match status" value="1"/>
</dbReference>
<organism evidence="9">
    <name type="scientific">Salvia splendens</name>
    <name type="common">Scarlet sage</name>
    <dbReference type="NCBI Taxonomy" id="180675"/>
    <lineage>
        <taxon>Eukaryota</taxon>
        <taxon>Viridiplantae</taxon>
        <taxon>Streptophyta</taxon>
        <taxon>Embryophyta</taxon>
        <taxon>Tracheophyta</taxon>
        <taxon>Spermatophyta</taxon>
        <taxon>Magnoliopsida</taxon>
        <taxon>eudicotyledons</taxon>
        <taxon>Gunneridae</taxon>
        <taxon>Pentapetalae</taxon>
        <taxon>asterids</taxon>
        <taxon>lamiids</taxon>
        <taxon>Lamiales</taxon>
        <taxon>Lamiaceae</taxon>
        <taxon>Nepetoideae</taxon>
        <taxon>Mentheae</taxon>
        <taxon>Salviinae</taxon>
        <taxon>Salvia</taxon>
        <taxon>Salvia subgen. Calosphace</taxon>
        <taxon>core Calosphace</taxon>
    </lineage>
</organism>
<name>A0A8X8ZR10_SALSN</name>
<sequence>MEFESSHPLSNSPASEPPKTLDNPKNDDGTSRKRAIEDSIEKPPLPPKRKGGSPYWDHCVKVTRKLSNGTTQQIGICIYCKTEIPAVSGSTSGLKNHLVKRCKKCPLYDGSCEKGQTMLTNETMGQRSQIVAHTFNQKKCELKLTEYVIIDEVSFRAVEGKGFVALLHEAQPRFRIPDRKKVAGMVYTLCCMKHNRDFEFLTERKLQFSSVSTVPMDVKTRWNSTYKMLDSALKYRRVFERMAEEWVPFMKYFREKDEKGKERMGPPIAEDWENAKAFVHFLKNFYDATLELSA</sequence>
<dbReference type="PANTHER" id="PTHR46481">
    <property type="entry name" value="ZINC FINGER BED DOMAIN-CONTAINING PROTEIN 4"/>
    <property type="match status" value="1"/>
</dbReference>
<dbReference type="SMART" id="SM00614">
    <property type="entry name" value="ZnF_BED"/>
    <property type="match status" value="1"/>
</dbReference>
<keyword evidence="5" id="KW-0804">Transcription</keyword>
<evidence type="ECO:0000256" key="5">
    <source>
        <dbReference type="ARBA" id="ARBA00023163"/>
    </source>
</evidence>
<dbReference type="GO" id="GO:0008270">
    <property type="term" value="F:zinc ion binding"/>
    <property type="evidence" value="ECO:0007669"/>
    <property type="project" value="UniProtKB-KW"/>
</dbReference>
<dbReference type="Pfam" id="PF02892">
    <property type="entry name" value="zf-BED"/>
    <property type="match status" value="1"/>
</dbReference>
<evidence type="ECO:0000256" key="1">
    <source>
        <dbReference type="ARBA" id="ARBA00022723"/>
    </source>
</evidence>
<dbReference type="EMBL" id="PNBA02000009">
    <property type="protein sequence ID" value="KAG6413743.1"/>
    <property type="molecule type" value="Genomic_DNA"/>
</dbReference>
<evidence type="ECO:0000256" key="6">
    <source>
        <dbReference type="PROSITE-ProRule" id="PRU00027"/>
    </source>
</evidence>
<dbReference type="Proteomes" id="UP000298416">
    <property type="component" value="Unassembled WGS sequence"/>
</dbReference>
<evidence type="ECO:0000259" key="8">
    <source>
        <dbReference type="PROSITE" id="PS50808"/>
    </source>
</evidence>
<keyword evidence="1" id="KW-0479">Metal-binding</keyword>
<feature type="region of interest" description="Disordered" evidence="7">
    <location>
        <begin position="1"/>
        <end position="53"/>
    </location>
</feature>
<evidence type="ECO:0000256" key="2">
    <source>
        <dbReference type="ARBA" id="ARBA00022771"/>
    </source>
</evidence>
<dbReference type="SUPFAM" id="SSF140996">
    <property type="entry name" value="Hermes dimerisation domain"/>
    <property type="match status" value="1"/>
</dbReference>
<dbReference type="PANTHER" id="PTHR46481:SF7">
    <property type="entry name" value="ZINC FINGER BED DOMAIN-CONTAINING PROTEIN RICESLEEPER 2-LIKE"/>
    <property type="match status" value="1"/>
</dbReference>
<dbReference type="AlphaFoldDB" id="A0A8X8ZR10"/>
<proteinExistence type="predicted"/>
<comment type="caution">
    <text evidence="9">The sequence shown here is derived from an EMBL/GenBank/DDBJ whole genome shotgun (WGS) entry which is preliminary data.</text>
</comment>
<feature type="compositionally biased region" description="Basic and acidic residues" evidence="7">
    <location>
        <begin position="22"/>
        <end position="41"/>
    </location>
</feature>
<feature type="domain" description="BED-type" evidence="8">
    <location>
        <begin position="50"/>
        <end position="104"/>
    </location>
</feature>
<keyword evidence="10" id="KW-1185">Reference proteome</keyword>
<dbReference type="InterPro" id="IPR012337">
    <property type="entry name" value="RNaseH-like_sf"/>
</dbReference>